<dbReference type="Gene3D" id="2.40.170.20">
    <property type="entry name" value="TonB-dependent receptor, beta-barrel domain"/>
    <property type="match status" value="1"/>
</dbReference>
<evidence type="ECO:0000256" key="10">
    <source>
        <dbReference type="SAM" id="MobiDB-lite"/>
    </source>
</evidence>
<keyword evidence="4 8" id="KW-0812">Transmembrane</keyword>
<accession>A0ABT7EQP4</accession>
<dbReference type="PANTHER" id="PTHR47234:SF2">
    <property type="entry name" value="TONB-DEPENDENT RECEPTOR"/>
    <property type="match status" value="1"/>
</dbReference>
<keyword evidence="2 8" id="KW-0813">Transport</keyword>
<keyword evidence="7 8" id="KW-0998">Cell outer membrane</keyword>
<evidence type="ECO:0000256" key="3">
    <source>
        <dbReference type="ARBA" id="ARBA00022452"/>
    </source>
</evidence>
<evidence type="ECO:0000256" key="5">
    <source>
        <dbReference type="ARBA" id="ARBA00023077"/>
    </source>
</evidence>
<reference evidence="14 15" key="1">
    <citation type="submission" date="2023-05" db="EMBL/GenBank/DDBJ databases">
        <title>Pseudoalteromonas ardens sp. nov., Pseudoalteromonas obscura sp. nov., and Pseudoalteromonas umbrosa sp. nov., isolated from the coral Montipora capitata.</title>
        <authorList>
            <person name="Thomas E.M."/>
            <person name="Smith E.M."/>
            <person name="Papke E."/>
            <person name="Shlafstein M.D."/>
            <person name="Oline D.K."/>
            <person name="Videau P."/>
            <person name="Saw J.H."/>
            <person name="Strangman W.K."/>
            <person name="Ushijima B."/>
        </authorList>
    </citation>
    <scope>NUCLEOTIDE SEQUENCE [LARGE SCALE GENOMIC DNA]</scope>
    <source>
        <strain evidence="14 15">P94</strain>
    </source>
</reference>
<evidence type="ECO:0000259" key="12">
    <source>
        <dbReference type="Pfam" id="PF00593"/>
    </source>
</evidence>
<dbReference type="PROSITE" id="PS52016">
    <property type="entry name" value="TONB_DEPENDENT_REC_3"/>
    <property type="match status" value="1"/>
</dbReference>
<comment type="similarity">
    <text evidence="8 9">Belongs to the TonB-dependent receptor family.</text>
</comment>
<dbReference type="SUPFAM" id="SSF56935">
    <property type="entry name" value="Porins"/>
    <property type="match status" value="1"/>
</dbReference>
<dbReference type="Pfam" id="PF00593">
    <property type="entry name" value="TonB_dep_Rec_b-barrel"/>
    <property type="match status" value="1"/>
</dbReference>
<keyword evidence="5 9" id="KW-0798">TonB box</keyword>
<keyword evidence="15" id="KW-1185">Reference proteome</keyword>
<evidence type="ECO:0000256" key="6">
    <source>
        <dbReference type="ARBA" id="ARBA00023136"/>
    </source>
</evidence>
<sequence length="863" mass="94817">MDLSKFKLNQFKKSFIALSVSSVLPLVPSAAIAADESADEIERVQITGSRIQRTDLESALPVTVISSVDIAKTGLNDIAGVLRQSVFNSAGSNINTGNSTDANHSGSGLRGLGANRTLTLINGRQVAPSSALYGSSTNLNMIPIEAVERIEILRDGASAIYGSNAIAGVVNIILKKDYDGLGFKLHGADTSRGGGSENGFSMSFGQVTDKSSVTLIYEHQYQEGLKGGERDHIDGKVNPRRISTTTPWGNWRTHEADGEFGPWNPGKECPQENIRDEGGDGKRCTFDFYEGKLYYPERKKDSIFTNFTYNISDELEWYAQSLILRDVTDTAASSIWMTADMAADNPNNPTFGTGNAKDIQVTHRMVGDADRAVQFDTTLIDFNTGFEWVTDAGALAVNIGLSREKFHQVTKHYAFKDRFQDAVNEGEYNPLVPGGNATRQTLDNIRHTAYRSGETTSNGLSISWAGLSGMELAGGEIGYAIGAEYRKTELADEMDAQSNAGLENGNVVSSFGGDVIGERDYKAAYVEVELPVLEELVVKVASRYDEYSLPDAGELSSSINVRYEASDDLVLRGGFSQGFRVAGLNRLVGDAATGYYNLTDCPDSTCDTQNIPATAIGTPNLKPETSEQFSVGAVWNIAQYTAVTVDYWNIEITDQISRIEPQDVIDLSHANALDGYNPEQIYVNRDADGKLTSVGYGYINMVGAETSGIDIAFNTRFDFEDMGEIRYTLDGSYTFNYDSRANPNQPEYDRVGYVSRAQYRVNSQVTYILDEFSANIALRYLDRFKGVTNEDEVAGREYDDYASATEVDLGFNYQTDSYGSFTIGARNIFDRVPEVRLERFVGFNTTNHNIYGRTLFADYTIQF</sequence>
<dbReference type="InterPro" id="IPR000531">
    <property type="entry name" value="Beta-barrel_TonB"/>
</dbReference>
<evidence type="ECO:0000256" key="9">
    <source>
        <dbReference type="RuleBase" id="RU003357"/>
    </source>
</evidence>
<protein>
    <submittedName>
        <fullName evidence="14">TonB-dependent receptor</fullName>
    </submittedName>
</protein>
<dbReference type="InterPro" id="IPR037066">
    <property type="entry name" value="Plug_dom_sf"/>
</dbReference>
<dbReference type="InterPro" id="IPR036942">
    <property type="entry name" value="Beta-barrel_TonB_sf"/>
</dbReference>
<comment type="subcellular location">
    <subcellularLocation>
        <location evidence="1 8">Cell outer membrane</location>
        <topology evidence="1 8">Multi-pass membrane protein</topology>
    </subcellularLocation>
</comment>
<feature type="signal peptide" evidence="11">
    <location>
        <begin position="1"/>
        <end position="33"/>
    </location>
</feature>
<feature type="chain" id="PRO_5046076668" evidence="11">
    <location>
        <begin position="34"/>
        <end position="863"/>
    </location>
</feature>
<feature type="domain" description="TonB-dependent receptor-like beta-barrel" evidence="12">
    <location>
        <begin position="332"/>
        <end position="828"/>
    </location>
</feature>
<keyword evidence="14" id="KW-0675">Receptor</keyword>
<name>A0ABT7EQP4_9GAMM</name>
<dbReference type="InterPro" id="IPR012910">
    <property type="entry name" value="Plug_dom"/>
</dbReference>
<evidence type="ECO:0000256" key="11">
    <source>
        <dbReference type="SAM" id="SignalP"/>
    </source>
</evidence>
<keyword evidence="6 8" id="KW-0472">Membrane</keyword>
<evidence type="ECO:0000256" key="7">
    <source>
        <dbReference type="ARBA" id="ARBA00023237"/>
    </source>
</evidence>
<dbReference type="Pfam" id="PF07715">
    <property type="entry name" value="Plug"/>
    <property type="match status" value="1"/>
</dbReference>
<keyword evidence="3 8" id="KW-1134">Transmembrane beta strand</keyword>
<evidence type="ECO:0000259" key="13">
    <source>
        <dbReference type="Pfam" id="PF07715"/>
    </source>
</evidence>
<feature type="domain" description="TonB-dependent receptor plug" evidence="13">
    <location>
        <begin position="57"/>
        <end position="169"/>
    </location>
</feature>
<organism evidence="14 15">
    <name type="scientific">Pseudoalteromonas obscura</name>
    <dbReference type="NCBI Taxonomy" id="3048491"/>
    <lineage>
        <taxon>Bacteria</taxon>
        <taxon>Pseudomonadati</taxon>
        <taxon>Pseudomonadota</taxon>
        <taxon>Gammaproteobacteria</taxon>
        <taxon>Alteromonadales</taxon>
        <taxon>Pseudoalteromonadaceae</taxon>
        <taxon>Pseudoalteromonas</taxon>
    </lineage>
</organism>
<dbReference type="InterPro" id="IPR039426">
    <property type="entry name" value="TonB-dep_rcpt-like"/>
</dbReference>
<proteinExistence type="inferred from homology"/>
<dbReference type="Gene3D" id="2.170.130.10">
    <property type="entry name" value="TonB-dependent receptor, plug domain"/>
    <property type="match status" value="1"/>
</dbReference>
<keyword evidence="11" id="KW-0732">Signal</keyword>
<evidence type="ECO:0000256" key="2">
    <source>
        <dbReference type="ARBA" id="ARBA00022448"/>
    </source>
</evidence>
<dbReference type="PANTHER" id="PTHR47234">
    <property type="match status" value="1"/>
</dbReference>
<evidence type="ECO:0000256" key="8">
    <source>
        <dbReference type="PROSITE-ProRule" id="PRU01360"/>
    </source>
</evidence>
<comment type="caution">
    <text evidence="14">The sequence shown here is derived from an EMBL/GenBank/DDBJ whole genome shotgun (WGS) entry which is preliminary data.</text>
</comment>
<dbReference type="RefSeq" id="WP_284138261.1">
    <property type="nucleotide sequence ID" value="NZ_JASJUT010000010.1"/>
</dbReference>
<gene>
    <name evidence="14" type="ORF">QNM18_20070</name>
</gene>
<evidence type="ECO:0000256" key="4">
    <source>
        <dbReference type="ARBA" id="ARBA00022692"/>
    </source>
</evidence>
<dbReference type="Proteomes" id="UP001231915">
    <property type="component" value="Unassembled WGS sequence"/>
</dbReference>
<feature type="region of interest" description="Disordered" evidence="10">
    <location>
        <begin position="244"/>
        <end position="266"/>
    </location>
</feature>
<evidence type="ECO:0000256" key="1">
    <source>
        <dbReference type="ARBA" id="ARBA00004571"/>
    </source>
</evidence>
<dbReference type="EMBL" id="JASJUT010000010">
    <property type="protein sequence ID" value="MDK2597357.1"/>
    <property type="molecule type" value="Genomic_DNA"/>
</dbReference>
<evidence type="ECO:0000313" key="14">
    <source>
        <dbReference type="EMBL" id="MDK2597357.1"/>
    </source>
</evidence>
<evidence type="ECO:0000313" key="15">
    <source>
        <dbReference type="Proteomes" id="UP001231915"/>
    </source>
</evidence>